<organism evidence="1">
    <name type="scientific">marine sediment metagenome</name>
    <dbReference type="NCBI Taxonomy" id="412755"/>
    <lineage>
        <taxon>unclassified sequences</taxon>
        <taxon>metagenomes</taxon>
        <taxon>ecological metagenomes</taxon>
    </lineage>
</organism>
<comment type="caution">
    <text evidence="1">The sequence shown here is derived from an EMBL/GenBank/DDBJ whole genome shotgun (WGS) entry which is preliminary data.</text>
</comment>
<evidence type="ECO:0000313" key="1">
    <source>
        <dbReference type="EMBL" id="KKL93934.1"/>
    </source>
</evidence>
<gene>
    <name evidence="1" type="ORF">LCGC14_1869660</name>
</gene>
<dbReference type="AlphaFoldDB" id="A0A0F9G598"/>
<proteinExistence type="predicted"/>
<reference evidence="1" key="1">
    <citation type="journal article" date="2015" name="Nature">
        <title>Complex archaea that bridge the gap between prokaryotes and eukaryotes.</title>
        <authorList>
            <person name="Spang A."/>
            <person name="Saw J.H."/>
            <person name="Jorgensen S.L."/>
            <person name="Zaremba-Niedzwiedzka K."/>
            <person name="Martijn J."/>
            <person name="Lind A.E."/>
            <person name="van Eijk R."/>
            <person name="Schleper C."/>
            <person name="Guy L."/>
            <person name="Ettema T.J."/>
        </authorList>
    </citation>
    <scope>NUCLEOTIDE SEQUENCE</scope>
</reference>
<sequence>MGKARRIIWENNQRKSLTYIYTLVLKHGWNIRLDYVTPEGIHVFNLDGEDPTNKQWDSNWQLHELAHFQDLAHFQRIVTLTWDPKYDPYTDDSGEWMVR</sequence>
<dbReference type="EMBL" id="LAZR01019059">
    <property type="protein sequence ID" value="KKL93934.1"/>
    <property type="molecule type" value="Genomic_DNA"/>
</dbReference>
<name>A0A0F9G598_9ZZZZ</name>
<accession>A0A0F9G598</accession>
<protein>
    <submittedName>
        <fullName evidence="1">Uncharacterized protein</fullName>
    </submittedName>
</protein>